<accession>A0ABP0YWW5</accession>
<keyword evidence="1" id="KW-0812">Transmembrane</keyword>
<proteinExistence type="predicted"/>
<organism evidence="3 4">
    <name type="scientific">Citrullus colocynthis</name>
    <name type="common">colocynth</name>
    <dbReference type="NCBI Taxonomy" id="252529"/>
    <lineage>
        <taxon>Eukaryota</taxon>
        <taxon>Viridiplantae</taxon>
        <taxon>Streptophyta</taxon>
        <taxon>Embryophyta</taxon>
        <taxon>Tracheophyta</taxon>
        <taxon>Spermatophyta</taxon>
        <taxon>Magnoliopsida</taxon>
        <taxon>eudicotyledons</taxon>
        <taxon>Gunneridae</taxon>
        <taxon>Pentapetalae</taxon>
        <taxon>rosids</taxon>
        <taxon>fabids</taxon>
        <taxon>Cucurbitales</taxon>
        <taxon>Cucurbitaceae</taxon>
        <taxon>Benincaseae</taxon>
        <taxon>Citrullus</taxon>
    </lineage>
</organism>
<protein>
    <submittedName>
        <fullName evidence="3">Uncharacterized protein</fullName>
    </submittedName>
</protein>
<dbReference type="Proteomes" id="UP001642487">
    <property type="component" value="Chromosome 6"/>
</dbReference>
<evidence type="ECO:0000256" key="1">
    <source>
        <dbReference type="SAM" id="Phobius"/>
    </source>
</evidence>
<evidence type="ECO:0000313" key="4">
    <source>
        <dbReference type="Proteomes" id="UP001642487"/>
    </source>
</evidence>
<feature type="chain" id="PRO_5045239671" evidence="2">
    <location>
        <begin position="29"/>
        <end position="127"/>
    </location>
</feature>
<gene>
    <name evidence="3" type="ORF">CITCOLO1_LOCUS16651</name>
</gene>
<evidence type="ECO:0000256" key="2">
    <source>
        <dbReference type="SAM" id="SignalP"/>
    </source>
</evidence>
<name>A0ABP0YWW5_9ROSI</name>
<keyword evidence="2" id="KW-0732">Signal</keyword>
<evidence type="ECO:0000313" key="3">
    <source>
        <dbReference type="EMBL" id="CAK9324417.1"/>
    </source>
</evidence>
<dbReference type="EMBL" id="OZ021740">
    <property type="protein sequence ID" value="CAK9324417.1"/>
    <property type="molecule type" value="Genomic_DNA"/>
</dbReference>
<keyword evidence="1" id="KW-0472">Membrane</keyword>
<sequence length="127" mass="13826">MYNFVFHSKTHLLKEALSLSLLIAISSAVPPISTASETAEIVLTKLPPTKISGNFTSLFLSLFCHLAFLFTRFASLDFSAGFATLLISATAASVSSARFSFFTSTLSYEKIGDFVFDSILLCYIICT</sequence>
<feature type="transmembrane region" description="Helical" evidence="1">
    <location>
        <begin position="82"/>
        <end position="101"/>
    </location>
</feature>
<keyword evidence="4" id="KW-1185">Reference proteome</keyword>
<keyword evidence="1" id="KW-1133">Transmembrane helix</keyword>
<feature type="transmembrane region" description="Helical" evidence="1">
    <location>
        <begin position="51"/>
        <end position="70"/>
    </location>
</feature>
<feature type="signal peptide" evidence="2">
    <location>
        <begin position="1"/>
        <end position="28"/>
    </location>
</feature>
<reference evidence="3 4" key="1">
    <citation type="submission" date="2024-03" db="EMBL/GenBank/DDBJ databases">
        <authorList>
            <person name="Gkanogiannis A."/>
            <person name="Becerra Lopez-Lavalle L."/>
        </authorList>
    </citation>
    <scope>NUCLEOTIDE SEQUENCE [LARGE SCALE GENOMIC DNA]</scope>
</reference>